<dbReference type="EMBL" id="QDDR01000001">
    <property type="protein sequence ID" value="PVE49463.1"/>
    <property type="molecule type" value="Genomic_DNA"/>
</dbReference>
<dbReference type="Proteomes" id="UP000244810">
    <property type="component" value="Unassembled WGS sequence"/>
</dbReference>
<evidence type="ECO:0000313" key="2">
    <source>
        <dbReference type="EMBL" id="PVE49463.1"/>
    </source>
</evidence>
<name>A0A2T7UXE9_9RHOB</name>
<feature type="signal peptide" evidence="1">
    <location>
        <begin position="1"/>
        <end position="23"/>
    </location>
</feature>
<accession>A0A2T7UXE9</accession>
<dbReference type="RefSeq" id="WP_107749967.1">
    <property type="nucleotide sequence ID" value="NZ_QBKF01000001.1"/>
</dbReference>
<keyword evidence="1" id="KW-0732">Signal</keyword>
<dbReference type="AlphaFoldDB" id="A0A2T7UXE9"/>
<sequence length="151" mass="16096">MRPKIFAPILALAAALLGSPVLADEAWETNLGYAVWEETRGADAVLRLYQGPGTEGPVTRLVVPGLGRDMMGERGSYEALWLSTEGETACAVEVIDPMDGTKTGYWGSALLTFVSPDFPSDWAGVYGDCLAAPTRPLQARALVGEARNRAP</sequence>
<proteinExistence type="predicted"/>
<evidence type="ECO:0000313" key="3">
    <source>
        <dbReference type="Proteomes" id="UP000244810"/>
    </source>
</evidence>
<organism evidence="2 3">
    <name type="scientific">Pararhodobacter aggregans</name>
    <dbReference type="NCBI Taxonomy" id="404875"/>
    <lineage>
        <taxon>Bacteria</taxon>
        <taxon>Pseudomonadati</taxon>
        <taxon>Pseudomonadota</taxon>
        <taxon>Alphaproteobacteria</taxon>
        <taxon>Rhodobacterales</taxon>
        <taxon>Paracoccaceae</taxon>
        <taxon>Pararhodobacter</taxon>
    </lineage>
</organism>
<comment type="caution">
    <text evidence="2">The sequence shown here is derived from an EMBL/GenBank/DDBJ whole genome shotgun (WGS) entry which is preliminary data.</text>
</comment>
<feature type="chain" id="PRO_5015482963" description="DUF2147 domain-containing protein" evidence="1">
    <location>
        <begin position="24"/>
        <end position="151"/>
    </location>
</feature>
<keyword evidence="3" id="KW-1185">Reference proteome</keyword>
<evidence type="ECO:0000256" key="1">
    <source>
        <dbReference type="SAM" id="SignalP"/>
    </source>
</evidence>
<gene>
    <name evidence="2" type="ORF">DDE23_03445</name>
</gene>
<protein>
    <recommendedName>
        <fullName evidence="4">DUF2147 domain-containing protein</fullName>
    </recommendedName>
</protein>
<evidence type="ECO:0008006" key="4">
    <source>
        <dbReference type="Google" id="ProtNLM"/>
    </source>
</evidence>
<reference evidence="2 3" key="1">
    <citation type="journal article" date="2011" name="Syst. Appl. Microbiol.">
        <title>Defluviimonas denitrificans gen. nov., sp. nov., and Pararhodobacter aggregans gen. nov., sp. nov., non-phototrophic Rhodobacteraceae from the biofilter of a marine aquaculture.</title>
        <authorList>
            <person name="Foesel B.U."/>
            <person name="Drake H.L."/>
            <person name="Schramm A."/>
        </authorList>
    </citation>
    <scope>NUCLEOTIDE SEQUENCE [LARGE SCALE GENOMIC DNA]</scope>
    <source>
        <strain evidence="2 3">D1-19</strain>
    </source>
</reference>
<dbReference type="OrthoDB" id="572536at2"/>